<gene>
    <name evidence="1" type="ORF">M9H77_02237</name>
</gene>
<evidence type="ECO:0000313" key="1">
    <source>
        <dbReference type="EMBL" id="KAI5681010.1"/>
    </source>
</evidence>
<protein>
    <submittedName>
        <fullName evidence="1">Uncharacterized protein</fullName>
    </submittedName>
</protein>
<evidence type="ECO:0000313" key="2">
    <source>
        <dbReference type="Proteomes" id="UP001060085"/>
    </source>
</evidence>
<comment type="caution">
    <text evidence="1">The sequence shown here is derived from an EMBL/GenBank/DDBJ whole genome shotgun (WGS) entry which is preliminary data.</text>
</comment>
<name>A0ACC0C7Z5_CATRO</name>
<proteinExistence type="predicted"/>
<accession>A0ACC0C7Z5</accession>
<reference evidence="2" key="1">
    <citation type="journal article" date="2023" name="Nat. Plants">
        <title>Single-cell RNA sequencing provides a high-resolution roadmap for understanding the multicellular compartmentation of specialized metabolism.</title>
        <authorList>
            <person name="Sun S."/>
            <person name="Shen X."/>
            <person name="Li Y."/>
            <person name="Li Y."/>
            <person name="Wang S."/>
            <person name="Li R."/>
            <person name="Zhang H."/>
            <person name="Shen G."/>
            <person name="Guo B."/>
            <person name="Wei J."/>
            <person name="Xu J."/>
            <person name="St-Pierre B."/>
            <person name="Chen S."/>
            <person name="Sun C."/>
        </authorList>
    </citation>
    <scope>NUCLEOTIDE SEQUENCE [LARGE SCALE GENOMIC DNA]</scope>
</reference>
<dbReference type="EMBL" id="CM044701">
    <property type="protein sequence ID" value="KAI5681010.1"/>
    <property type="molecule type" value="Genomic_DNA"/>
</dbReference>
<keyword evidence="2" id="KW-1185">Reference proteome</keyword>
<sequence length="144" mass="16297">MAGQNLTGNGNLPLPSVNPTEDGRARPTVSDRSPLARRYAYLQFNYCEINLIARLFEIEKGRMTKGNQLGMNWGRYDIALLDMDANDTTEARLATMLEKGIENMVGKPQNIFHQQAMFQENWQGYKRTQINTIRGGGINRGCKE</sequence>
<dbReference type="Proteomes" id="UP001060085">
    <property type="component" value="Linkage Group LG01"/>
</dbReference>
<organism evidence="1 2">
    <name type="scientific">Catharanthus roseus</name>
    <name type="common">Madagascar periwinkle</name>
    <name type="synonym">Vinca rosea</name>
    <dbReference type="NCBI Taxonomy" id="4058"/>
    <lineage>
        <taxon>Eukaryota</taxon>
        <taxon>Viridiplantae</taxon>
        <taxon>Streptophyta</taxon>
        <taxon>Embryophyta</taxon>
        <taxon>Tracheophyta</taxon>
        <taxon>Spermatophyta</taxon>
        <taxon>Magnoliopsida</taxon>
        <taxon>eudicotyledons</taxon>
        <taxon>Gunneridae</taxon>
        <taxon>Pentapetalae</taxon>
        <taxon>asterids</taxon>
        <taxon>lamiids</taxon>
        <taxon>Gentianales</taxon>
        <taxon>Apocynaceae</taxon>
        <taxon>Rauvolfioideae</taxon>
        <taxon>Vinceae</taxon>
        <taxon>Catharanthinae</taxon>
        <taxon>Catharanthus</taxon>
    </lineage>
</organism>